<protein>
    <submittedName>
        <fullName evidence="1">Uncharacterized protein</fullName>
    </submittedName>
</protein>
<reference evidence="1" key="1">
    <citation type="journal article" date="2013" name="J. Plant Res.">
        <title>Effect of fungi and light on seed germination of three Opuntia species from semiarid lands of central Mexico.</title>
        <authorList>
            <person name="Delgado-Sanchez P."/>
            <person name="Jimenez-Bremont J.F."/>
            <person name="Guerrero-Gonzalez Mde L."/>
            <person name="Flores J."/>
        </authorList>
    </citation>
    <scope>NUCLEOTIDE SEQUENCE</scope>
    <source>
        <tissue evidence="1">Cladode</tissue>
    </source>
</reference>
<accession>A0A7C8ZB78</accession>
<reference evidence="1" key="2">
    <citation type="submission" date="2020-07" db="EMBL/GenBank/DDBJ databases">
        <authorList>
            <person name="Vera ALvarez R."/>
            <person name="Arias-Moreno D.M."/>
            <person name="Jimenez-Jacinto V."/>
            <person name="Jimenez-Bremont J.F."/>
            <person name="Swaminathan K."/>
            <person name="Moose S.P."/>
            <person name="Guerrero-Gonzalez M.L."/>
            <person name="Marino-Ramirez L."/>
            <person name="Landsman D."/>
            <person name="Rodriguez-Kessler M."/>
            <person name="Delgado-Sanchez P."/>
        </authorList>
    </citation>
    <scope>NUCLEOTIDE SEQUENCE</scope>
    <source>
        <tissue evidence="1">Cladode</tissue>
    </source>
</reference>
<sequence length="117" mass="13733">MASLGYFMSFQCLCHYINLSHLYSRSSSCQVASRNSSVLHFLITNEGQRMHFVMTNKNFQIRKHLNHCLGPWFVSLQECPHHLSPHRKSHNHQTRQPILQLHQLMISEAFCLMRVAQ</sequence>
<proteinExistence type="predicted"/>
<name>A0A7C8ZB78_OPUST</name>
<organism evidence="1">
    <name type="scientific">Opuntia streptacantha</name>
    <name type="common">Prickly pear cactus</name>
    <name type="synonym">Opuntia cardona</name>
    <dbReference type="NCBI Taxonomy" id="393608"/>
    <lineage>
        <taxon>Eukaryota</taxon>
        <taxon>Viridiplantae</taxon>
        <taxon>Streptophyta</taxon>
        <taxon>Embryophyta</taxon>
        <taxon>Tracheophyta</taxon>
        <taxon>Spermatophyta</taxon>
        <taxon>Magnoliopsida</taxon>
        <taxon>eudicotyledons</taxon>
        <taxon>Gunneridae</taxon>
        <taxon>Pentapetalae</taxon>
        <taxon>Caryophyllales</taxon>
        <taxon>Cactineae</taxon>
        <taxon>Cactaceae</taxon>
        <taxon>Opuntioideae</taxon>
        <taxon>Opuntia</taxon>
    </lineage>
</organism>
<dbReference type="EMBL" id="GISG01107077">
    <property type="protein sequence ID" value="MBA4637813.1"/>
    <property type="molecule type" value="Transcribed_RNA"/>
</dbReference>
<dbReference type="AlphaFoldDB" id="A0A7C8ZB78"/>
<evidence type="ECO:0000313" key="1">
    <source>
        <dbReference type="EMBL" id="MBA4637813.1"/>
    </source>
</evidence>